<name>A0A410H3S1_9GAMM</name>
<dbReference type="Pfam" id="PF01973">
    <property type="entry name" value="MptE-like"/>
    <property type="match status" value="1"/>
</dbReference>
<evidence type="ECO:0000313" key="4">
    <source>
        <dbReference type="Proteomes" id="UP000285478"/>
    </source>
</evidence>
<dbReference type="SUPFAM" id="SSF48452">
    <property type="entry name" value="TPR-like"/>
    <property type="match status" value="1"/>
</dbReference>
<sequence length="827" mass="94245">MKTINIENLYTNSFGDQYFQEINHTAFDNVGATATFNKVFNDVLNQENRLFIIVGSDSGLLIPYLQKYHADQGRHYIIIEKPELISHIDKTFERNEDLIDLEPEDLNFGDLPERYSDYIAHGRYTLLRSLAVIDSKNDVYRHLWDQILDKYNIFSASESGYAINNVFIDSQLNNLAANSLPVAKVENALAGKTAIIMGGGPSLDKSINWIKANQHKLVIFAAARIANRLKKEQIQPDFFVTVDPHDVSYDNSKSMLQFGDTAVLVHSNNANNKLVAEWSGIHAYLGLMYPWVDDHHPQPENLGIVGPTVTNTMTSVAAFLGAEQVLFSGVDFCYGENGQSYESESVESKTGKYLGQATNRVETYSGRIAETTPSFANARQGMEEFVAYSLKTFRSRFYTLSEDTALMKNVEYRNPNDIELPNADKDAALMQIKENLTFDLKPYKTHLKNAKRYCQEMRDLCRTVIKEAKQGKKLAKRLFKDLAETDKLTQQIVSLQKNLNDEMGPHAEFIFNYSIKAYKDFMNPSVGKDDMTRDQIKDSFIHYFSGLVDSADPLKQSIEGAITRLNHRLKEAEGTKHFDKLVEQWHELHEEGRPLVWLKMNGLSLDRLDSAQREAIEALLETYQEELKATETKLSRQLKSKGESITNLFERIRRYFVENRPYDLEALVNYIAEREDEQAKDLCHLGAGFIYELRDMPDDALNEFVQIKDEKLLMEGLKRVVNITLDKKDYQTALNALEVLTHYSDEFFIAYADILAATGDGPGAAEIYVHYLNRNEEDVATWIKLVKLLIHLGLTEDAMQAIQNIKKIDPDNIVADELMNLATQPKS</sequence>
<dbReference type="KEGG" id="htr:EPV75_07780"/>
<feature type="coiled-coil region" evidence="1">
    <location>
        <begin position="613"/>
        <end position="640"/>
    </location>
</feature>
<dbReference type="InterPro" id="IPR002826">
    <property type="entry name" value="MptE-like"/>
</dbReference>
<dbReference type="AlphaFoldDB" id="A0A410H3S1"/>
<reference evidence="3 4" key="1">
    <citation type="journal article" date="2018" name="Environ. Microbiol.">
        <title>Genomes of ubiquitous marine and hypersaline Hydrogenovibrio, Thiomicrorhabdus and Thiomicrospira spp. encode a diversity of mechanisms to sustain chemolithoautotrophy in heterogeneous environments.</title>
        <authorList>
            <person name="Scott K.M."/>
            <person name="Williams J."/>
            <person name="Porter C.M.B."/>
            <person name="Russel S."/>
            <person name="Harmer T.L."/>
            <person name="Paul J.H."/>
            <person name="Antonen K.M."/>
            <person name="Bridges M.K."/>
            <person name="Camper G.J."/>
            <person name="Campla C.K."/>
            <person name="Casella L.G."/>
            <person name="Chase E."/>
            <person name="Conrad J.W."/>
            <person name="Cruz M.C."/>
            <person name="Dunlap D.S."/>
            <person name="Duran L."/>
            <person name="Fahsbender E.M."/>
            <person name="Goldsmith D.B."/>
            <person name="Keeley R.F."/>
            <person name="Kondoff M.R."/>
            <person name="Kussy B.I."/>
            <person name="Lane M.K."/>
            <person name="Lawler S."/>
            <person name="Leigh B.A."/>
            <person name="Lewis C."/>
            <person name="Lostal L.M."/>
            <person name="Marking D."/>
            <person name="Mancera P.A."/>
            <person name="McClenthan E.C."/>
            <person name="McIntyre E.A."/>
            <person name="Mine J.A."/>
            <person name="Modi S."/>
            <person name="Moore B.D."/>
            <person name="Morgan W.A."/>
            <person name="Nelson K.M."/>
            <person name="Nguyen K.N."/>
            <person name="Ogburn N."/>
            <person name="Parrino D.G."/>
            <person name="Pedapudi A.D."/>
            <person name="Pelham R.P."/>
            <person name="Preece A.M."/>
            <person name="Rampersad E.A."/>
            <person name="Richardson J.C."/>
            <person name="Rodgers C.M."/>
            <person name="Schaffer B.L."/>
            <person name="Sheridan N.E."/>
            <person name="Solone M.R."/>
            <person name="Staley Z.R."/>
            <person name="Tabuchi M."/>
            <person name="Waide R.J."/>
            <person name="Wanjugi P.W."/>
            <person name="Young S."/>
            <person name="Clum A."/>
            <person name="Daum C."/>
            <person name="Huntemann M."/>
            <person name="Ivanova N."/>
            <person name="Kyrpides N."/>
            <person name="Mikhailova N."/>
            <person name="Palaniappan K."/>
            <person name="Pillay M."/>
            <person name="Reddy T.B.K."/>
            <person name="Shapiro N."/>
            <person name="Stamatis D."/>
            <person name="Varghese N."/>
            <person name="Woyke T."/>
            <person name="Boden R."/>
            <person name="Freyermuth S.K."/>
            <person name="Kerfeld C.A."/>
        </authorList>
    </citation>
    <scope>NUCLEOTIDE SEQUENCE [LARGE SCALE GENOMIC DNA]</scope>
    <source>
        <strain evidence="3 4">JR-2</strain>
    </source>
</reference>
<dbReference type="RefSeq" id="WP_128385003.1">
    <property type="nucleotide sequence ID" value="NZ_CP035033.1"/>
</dbReference>
<dbReference type="Gene3D" id="1.25.40.10">
    <property type="entry name" value="Tetratricopeptide repeat domain"/>
    <property type="match status" value="1"/>
</dbReference>
<dbReference type="PANTHER" id="PTHR41786">
    <property type="entry name" value="MOTILITY ACCESSORY FACTOR MAF"/>
    <property type="match status" value="1"/>
</dbReference>
<keyword evidence="4" id="KW-1185">Reference proteome</keyword>
<protein>
    <submittedName>
        <fullName evidence="3">DUF115 domain-containing protein</fullName>
    </submittedName>
</protein>
<organism evidence="3 4">
    <name type="scientific">Hydrogenovibrio thermophilus</name>
    <dbReference type="NCBI Taxonomy" id="265883"/>
    <lineage>
        <taxon>Bacteria</taxon>
        <taxon>Pseudomonadati</taxon>
        <taxon>Pseudomonadota</taxon>
        <taxon>Gammaproteobacteria</taxon>
        <taxon>Thiotrichales</taxon>
        <taxon>Piscirickettsiaceae</taxon>
        <taxon>Hydrogenovibrio</taxon>
    </lineage>
</organism>
<dbReference type="InterPro" id="IPR011990">
    <property type="entry name" value="TPR-like_helical_dom_sf"/>
</dbReference>
<feature type="domain" description="6-hydroxymethylpterin diphosphokinase MptE-like" evidence="2">
    <location>
        <begin position="170"/>
        <end position="336"/>
    </location>
</feature>
<dbReference type="EMBL" id="CP035033">
    <property type="protein sequence ID" value="QAB15572.1"/>
    <property type="molecule type" value="Genomic_DNA"/>
</dbReference>
<evidence type="ECO:0000313" key="3">
    <source>
        <dbReference type="EMBL" id="QAB15572.1"/>
    </source>
</evidence>
<dbReference type="Proteomes" id="UP000285478">
    <property type="component" value="Chromosome"/>
</dbReference>
<accession>A0A410H3S1</accession>
<evidence type="ECO:0000259" key="2">
    <source>
        <dbReference type="Pfam" id="PF01973"/>
    </source>
</evidence>
<dbReference type="PANTHER" id="PTHR41786:SF1">
    <property type="entry name" value="6-HYDROXYMETHYLPTERIN DIPHOSPHOKINASE MPTE-LIKE DOMAIN-CONTAINING PROTEIN"/>
    <property type="match status" value="1"/>
</dbReference>
<proteinExistence type="predicted"/>
<evidence type="ECO:0000256" key="1">
    <source>
        <dbReference type="SAM" id="Coils"/>
    </source>
</evidence>
<keyword evidence="1" id="KW-0175">Coiled coil</keyword>
<gene>
    <name evidence="3" type="ORF">EPV75_07780</name>
</gene>